<comment type="caution">
    <text evidence="2">The sequence shown here is derived from an EMBL/GenBank/DDBJ whole genome shotgun (WGS) entry which is preliminary data.</text>
</comment>
<feature type="domain" description="UspA" evidence="1">
    <location>
        <begin position="11"/>
        <end position="161"/>
    </location>
</feature>
<sequence>MAMENEKMPVIVVGVDESAHSDRALQWTLQRFFSDTSNTTNKPQQRWKLVVVHVRPYATSIINVAGAGSADVLPFVDSGLNETVTRVVNNVRQICIGKGVSVVIEVIDGDARFSLCNAVDRHQAEVLVVGSHGYGAFKRAIHGSVSDYCSHHAHCNVMVVKKPKQPKQRKN</sequence>
<dbReference type="Gene3D" id="3.40.50.620">
    <property type="entry name" value="HUPs"/>
    <property type="match status" value="1"/>
</dbReference>
<dbReference type="PRINTS" id="PR01438">
    <property type="entry name" value="UNVRSLSTRESS"/>
</dbReference>
<organism evidence="2 3">
    <name type="scientific">Zostera marina</name>
    <name type="common">Eelgrass</name>
    <dbReference type="NCBI Taxonomy" id="29655"/>
    <lineage>
        <taxon>Eukaryota</taxon>
        <taxon>Viridiplantae</taxon>
        <taxon>Streptophyta</taxon>
        <taxon>Embryophyta</taxon>
        <taxon>Tracheophyta</taxon>
        <taxon>Spermatophyta</taxon>
        <taxon>Magnoliopsida</taxon>
        <taxon>Liliopsida</taxon>
        <taxon>Zosteraceae</taxon>
        <taxon>Zostera</taxon>
    </lineage>
</organism>
<evidence type="ECO:0000313" key="2">
    <source>
        <dbReference type="EMBL" id="KMZ66456.1"/>
    </source>
</evidence>
<dbReference type="STRING" id="29655.A0A0K9PBV8"/>
<dbReference type="InterPro" id="IPR006015">
    <property type="entry name" value="Universal_stress_UspA"/>
</dbReference>
<dbReference type="Proteomes" id="UP000036987">
    <property type="component" value="Unassembled WGS sequence"/>
</dbReference>
<evidence type="ECO:0000313" key="3">
    <source>
        <dbReference type="Proteomes" id="UP000036987"/>
    </source>
</evidence>
<proteinExistence type="predicted"/>
<name>A0A0K9PBV8_ZOSMR</name>
<dbReference type="SUPFAM" id="SSF52402">
    <property type="entry name" value="Adenine nucleotide alpha hydrolases-like"/>
    <property type="match status" value="1"/>
</dbReference>
<gene>
    <name evidence="2" type="ORF">ZOSMA_29G01070</name>
</gene>
<dbReference type="PANTHER" id="PTHR46553">
    <property type="entry name" value="ADENINE NUCLEOTIDE ALPHA HYDROLASES-LIKE SUPERFAMILY PROTEIN"/>
    <property type="match status" value="1"/>
</dbReference>
<dbReference type="Pfam" id="PF00582">
    <property type="entry name" value="Usp"/>
    <property type="match status" value="1"/>
</dbReference>
<dbReference type="InterPro" id="IPR014729">
    <property type="entry name" value="Rossmann-like_a/b/a_fold"/>
</dbReference>
<protein>
    <submittedName>
        <fullName evidence="2">Universal stress protein</fullName>
    </submittedName>
</protein>
<accession>A0A0K9PBV8</accession>
<keyword evidence="3" id="KW-1185">Reference proteome</keyword>
<dbReference type="AlphaFoldDB" id="A0A0K9PBV8"/>
<reference evidence="3" key="1">
    <citation type="journal article" date="2016" name="Nature">
        <title>The genome of the seagrass Zostera marina reveals angiosperm adaptation to the sea.</title>
        <authorList>
            <person name="Olsen J.L."/>
            <person name="Rouze P."/>
            <person name="Verhelst B."/>
            <person name="Lin Y.-C."/>
            <person name="Bayer T."/>
            <person name="Collen J."/>
            <person name="Dattolo E."/>
            <person name="De Paoli E."/>
            <person name="Dittami S."/>
            <person name="Maumus F."/>
            <person name="Michel G."/>
            <person name="Kersting A."/>
            <person name="Lauritano C."/>
            <person name="Lohaus R."/>
            <person name="Toepel M."/>
            <person name="Tonon T."/>
            <person name="Vanneste K."/>
            <person name="Amirebrahimi M."/>
            <person name="Brakel J."/>
            <person name="Bostroem C."/>
            <person name="Chovatia M."/>
            <person name="Grimwood J."/>
            <person name="Jenkins J.W."/>
            <person name="Jueterbock A."/>
            <person name="Mraz A."/>
            <person name="Stam W.T."/>
            <person name="Tice H."/>
            <person name="Bornberg-Bauer E."/>
            <person name="Green P.J."/>
            <person name="Pearson G.A."/>
            <person name="Procaccini G."/>
            <person name="Duarte C.M."/>
            <person name="Schmutz J."/>
            <person name="Reusch T.B.H."/>
            <person name="Van de Peer Y."/>
        </authorList>
    </citation>
    <scope>NUCLEOTIDE SEQUENCE [LARGE SCALE GENOMIC DNA]</scope>
    <source>
        <strain evidence="3">cv. Finnish</strain>
    </source>
</reference>
<dbReference type="OMA" id="IEDNQHS"/>
<dbReference type="InterPro" id="IPR006016">
    <property type="entry name" value="UspA"/>
</dbReference>
<dbReference type="OrthoDB" id="843225at2759"/>
<evidence type="ECO:0000259" key="1">
    <source>
        <dbReference type="Pfam" id="PF00582"/>
    </source>
</evidence>
<dbReference type="PANTHER" id="PTHR46553:SF3">
    <property type="entry name" value="ADENINE NUCLEOTIDE ALPHA HYDROLASES-LIKE SUPERFAMILY PROTEIN"/>
    <property type="match status" value="1"/>
</dbReference>
<dbReference type="EMBL" id="LFYR01000980">
    <property type="protein sequence ID" value="KMZ66456.1"/>
    <property type="molecule type" value="Genomic_DNA"/>
</dbReference>
<dbReference type="CDD" id="cd23659">
    <property type="entry name" value="USP_At3g01520-like"/>
    <property type="match status" value="1"/>
</dbReference>